<keyword evidence="11" id="KW-0449">Lipoprotein</keyword>
<evidence type="ECO:0000313" key="14">
    <source>
        <dbReference type="Ensembl" id="ENSPCLP00000014314.1"/>
    </source>
</evidence>
<evidence type="ECO:0000256" key="9">
    <source>
        <dbReference type="ARBA" id="ARBA00022927"/>
    </source>
</evidence>
<organism evidence="14 15">
    <name type="scientific">Phasianus colchicus</name>
    <name type="common">Common pheasant</name>
    <dbReference type="NCBI Taxonomy" id="9054"/>
    <lineage>
        <taxon>Eukaryota</taxon>
        <taxon>Metazoa</taxon>
        <taxon>Chordata</taxon>
        <taxon>Craniata</taxon>
        <taxon>Vertebrata</taxon>
        <taxon>Euteleostomi</taxon>
        <taxon>Archelosauria</taxon>
        <taxon>Archosauria</taxon>
        <taxon>Dinosauria</taxon>
        <taxon>Saurischia</taxon>
        <taxon>Theropoda</taxon>
        <taxon>Coelurosauria</taxon>
        <taxon>Aves</taxon>
        <taxon>Neognathae</taxon>
        <taxon>Galloanserae</taxon>
        <taxon>Galliformes</taxon>
        <taxon>Phasianidae</taxon>
        <taxon>Phasianinae</taxon>
        <taxon>Phasianus</taxon>
    </lineage>
</organism>
<keyword evidence="15" id="KW-1185">Reference proteome</keyword>
<dbReference type="InterPro" id="IPR027417">
    <property type="entry name" value="P-loop_NTPase"/>
</dbReference>
<keyword evidence="8" id="KW-0460">Magnesium</keyword>
<keyword evidence="7" id="KW-0378">Hydrolase</keyword>
<evidence type="ECO:0000256" key="11">
    <source>
        <dbReference type="ARBA" id="ARBA00023288"/>
    </source>
</evidence>
<dbReference type="GO" id="GO:0005525">
    <property type="term" value="F:GTP binding"/>
    <property type="evidence" value="ECO:0007669"/>
    <property type="project" value="UniProtKB-KW"/>
</dbReference>
<evidence type="ECO:0000256" key="5">
    <source>
        <dbReference type="ARBA" id="ARBA00022723"/>
    </source>
</evidence>
<dbReference type="GO" id="GO:0015031">
    <property type="term" value="P:protein transport"/>
    <property type="evidence" value="ECO:0007669"/>
    <property type="project" value="UniProtKB-KW"/>
</dbReference>
<evidence type="ECO:0000256" key="7">
    <source>
        <dbReference type="ARBA" id="ARBA00022801"/>
    </source>
</evidence>
<accession>A0A669Q181</accession>
<comment type="similarity">
    <text evidence="2">Belongs to the small GTPase superfamily. Rab family.</text>
</comment>
<dbReference type="PROSITE" id="PS51421">
    <property type="entry name" value="RAS"/>
    <property type="match status" value="1"/>
</dbReference>
<comment type="cofactor">
    <cofactor evidence="1">
        <name>Mg(2+)</name>
        <dbReference type="ChEBI" id="CHEBI:18420"/>
    </cofactor>
</comment>
<keyword evidence="5" id="KW-0479">Metal-binding</keyword>
<dbReference type="PANTHER" id="PTHR47978">
    <property type="match status" value="1"/>
</dbReference>
<dbReference type="SMART" id="SM00176">
    <property type="entry name" value="RAN"/>
    <property type="match status" value="1"/>
</dbReference>
<keyword evidence="4" id="KW-0813">Transport</keyword>
<dbReference type="PRINTS" id="PR00449">
    <property type="entry name" value="RASTRNSFRMNG"/>
</dbReference>
<dbReference type="SMART" id="SM00173">
    <property type="entry name" value="RAS"/>
    <property type="match status" value="1"/>
</dbReference>
<dbReference type="FunFam" id="3.40.50.300:FF:000459">
    <property type="entry name" value="ras-related protein Rab-37 isoform X1"/>
    <property type="match status" value="1"/>
</dbReference>
<evidence type="ECO:0000256" key="3">
    <source>
        <dbReference type="ARBA" id="ARBA00011984"/>
    </source>
</evidence>
<dbReference type="PROSITE" id="PS51419">
    <property type="entry name" value="RAB"/>
    <property type="match status" value="1"/>
</dbReference>
<dbReference type="SMART" id="SM00177">
    <property type="entry name" value="ARF"/>
    <property type="match status" value="1"/>
</dbReference>
<reference evidence="14" key="1">
    <citation type="submission" date="2025-08" db="UniProtKB">
        <authorList>
            <consortium name="Ensembl"/>
        </authorList>
    </citation>
    <scope>IDENTIFICATION</scope>
</reference>
<keyword evidence="12" id="KW-0636">Prenylation</keyword>
<keyword evidence="6" id="KW-0547">Nucleotide-binding</keyword>
<dbReference type="AlphaFoldDB" id="A0A669Q181"/>
<evidence type="ECO:0000256" key="4">
    <source>
        <dbReference type="ARBA" id="ARBA00022448"/>
    </source>
</evidence>
<comment type="catalytic activity">
    <reaction evidence="13">
        <text>GTP + H2O = GDP + phosphate + H(+)</text>
        <dbReference type="Rhea" id="RHEA:19669"/>
        <dbReference type="ChEBI" id="CHEBI:15377"/>
        <dbReference type="ChEBI" id="CHEBI:15378"/>
        <dbReference type="ChEBI" id="CHEBI:37565"/>
        <dbReference type="ChEBI" id="CHEBI:43474"/>
        <dbReference type="ChEBI" id="CHEBI:58189"/>
        <dbReference type="EC" id="3.6.5.2"/>
    </reaction>
    <physiologicalReaction direction="left-to-right" evidence="13">
        <dbReference type="Rhea" id="RHEA:19670"/>
    </physiologicalReaction>
</comment>
<dbReference type="GO" id="GO:0003925">
    <property type="term" value="F:G protein activity"/>
    <property type="evidence" value="ECO:0007669"/>
    <property type="project" value="UniProtKB-EC"/>
</dbReference>
<reference evidence="14" key="2">
    <citation type="submission" date="2025-09" db="UniProtKB">
        <authorList>
            <consortium name="Ensembl"/>
        </authorList>
    </citation>
    <scope>IDENTIFICATION</scope>
</reference>
<keyword evidence="9" id="KW-0653">Protein transport</keyword>
<sequence length="524" mass="56696">MGRRHFSVLHPHQILSPLHCPLLSLGMHCGATPWVPYRRTCPGDRGTQGQGRGAALLTPHPAPVLQVMLLGDSGVGKTCFLLQFKDRAFLSGTFIATVGIDFRNKVVAVDGVKVKLQIWDTAGQERFRSVTHAYYRDAQALLLLYDITSKMSFDNIRAWLTEIHEYAQKDVVIMLLGNKADVSSERMVRTEDGASLAREYGVPFMETSAKTGMNVELAFLAIARALSRIGSRCLWDCARIIPSAPTALSTSAQPESHGDATTAPAGRRVQTQRLAPPLRCTPCCTPPPAQAWIRPRCPAEPLALSGAPHHHVLGCPSPSAPLQLAPHMRTPLEHPVTSEGTSSTRSTLEKLCFPPLAAAEIGSFSIVIYFSLREKLFSFRVGLKQPTASHPRALCCIGHIGHRGREYLGVLLRMPRAAAEGTTLIHLGSIGHIHPHQDPPCPGAPFTPALPLGLSLQIYGLKLDIFKALHLPGFSLREKPLPRALHVGGCTAQQGAGCGACSGRRTHSPLLLPALGCAFQTVQR</sequence>
<dbReference type="InterPro" id="IPR001806">
    <property type="entry name" value="Small_GTPase"/>
</dbReference>
<dbReference type="EC" id="3.6.5.2" evidence="3"/>
<evidence type="ECO:0000256" key="2">
    <source>
        <dbReference type="ARBA" id="ARBA00006270"/>
    </source>
</evidence>
<protein>
    <recommendedName>
        <fullName evidence="3">small monomeric GTPase</fullName>
        <ecNumber evidence="3">3.6.5.2</ecNumber>
    </recommendedName>
</protein>
<evidence type="ECO:0000256" key="12">
    <source>
        <dbReference type="ARBA" id="ARBA00023289"/>
    </source>
</evidence>
<evidence type="ECO:0000313" key="15">
    <source>
        <dbReference type="Proteomes" id="UP000472261"/>
    </source>
</evidence>
<dbReference type="CDD" id="cd04112">
    <property type="entry name" value="Rab26"/>
    <property type="match status" value="1"/>
</dbReference>
<evidence type="ECO:0000256" key="10">
    <source>
        <dbReference type="ARBA" id="ARBA00023134"/>
    </source>
</evidence>
<dbReference type="Gene3D" id="3.40.50.300">
    <property type="entry name" value="P-loop containing nucleotide triphosphate hydrolases"/>
    <property type="match status" value="1"/>
</dbReference>
<dbReference type="Pfam" id="PF00071">
    <property type="entry name" value="Ras"/>
    <property type="match status" value="1"/>
</dbReference>
<evidence type="ECO:0000256" key="8">
    <source>
        <dbReference type="ARBA" id="ARBA00022842"/>
    </source>
</evidence>
<dbReference type="InterPro" id="IPR005225">
    <property type="entry name" value="Small_GTP-bd"/>
</dbReference>
<keyword evidence="10" id="KW-0342">GTP-binding</keyword>
<dbReference type="Ensembl" id="ENSPCLT00000018974.1">
    <property type="protein sequence ID" value="ENSPCLP00000014314.1"/>
    <property type="gene ID" value="ENSPCLG00000011750.1"/>
</dbReference>
<name>A0A669Q181_PHACC</name>
<dbReference type="GO" id="GO:0046872">
    <property type="term" value="F:metal ion binding"/>
    <property type="evidence" value="ECO:0007669"/>
    <property type="project" value="UniProtKB-KW"/>
</dbReference>
<evidence type="ECO:0000256" key="1">
    <source>
        <dbReference type="ARBA" id="ARBA00001946"/>
    </source>
</evidence>
<dbReference type="SUPFAM" id="SSF52540">
    <property type="entry name" value="P-loop containing nucleoside triphosphate hydrolases"/>
    <property type="match status" value="1"/>
</dbReference>
<dbReference type="SMART" id="SM00174">
    <property type="entry name" value="RHO"/>
    <property type="match status" value="1"/>
</dbReference>
<evidence type="ECO:0000256" key="13">
    <source>
        <dbReference type="ARBA" id="ARBA00047660"/>
    </source>
</evidence>
<dbReference type="Proteomes" id="UP000472261">
    <property type="component" value="Unplaced"/>
</dbReference>
<dbReference type="NCBIfam" id="TIGR00231">
    <property type="entry name" value="small_GTP"/>
    <property type="match status" value="1"/>
</dbReference>
<dbReference type="SMART" id="SM00175">
    <property type="entry name" value="RAB"/>
    <property type="match status" value="1"/>
</dbReference>
<proteinExistence type="inferred from homology"/>
<evidence type="ECO:0000256" key="6">
    <source>
        <dbReference type="ARBA" id="ARBA00022741"/>
    </source>
</evidence>
<dbReference type="PROSITE" id="PS51420">
    <property type="entry name" value="RHO"/>
    <property type="match status" value="1"/>
</dbReference>